<dbReference type="InterPro" id="IPR007807">
    <property type="entry name" value="TcmA/NAT10_helicase"/>
</dbReference>
<accession>A0ABP9R4V5</accession>
<dbReference type="HAMAP" id="MF_01886">
    <property type="entry name" value="tRNA_acetyltr_TmcA"/>
    <property type="match status" value="1"/>
</dbReference>
<evidence type="ECO:0000313" key="11">
    <source>
        <dbReference type="EMBL" id="GAA5171810.1"/>
    </source>
</evidence>
<evidence type="ECO:0000256" key="3">
    <source>
        <dbReference type="ARBA" id="ARBA00022679"/>
    </source>
</evidence>
<sequence length="743" mass="79195">MNPTSSPTDVLGDALARLRATLAERRHRALLWLDGPLDRVLARALAIWQGADWSAPLWLGPDSEAIRGAGLPPLPARLARSRLGGEHDLVIIDALSPGAGFDPDAFGALAGTVRAGGLLVLLTPEAWRDGVPAADADYARLAAWPHPPEALSARNLTRIARRLAASPWVLHWPAAASAPELTLPDAVIPTPLSAADDCLTHDQAAAVCRLTRLRRRRPLVLSADRGRGKSSALGIAAARRLQAGEREIWLTGPRAAALEAVFARLGEVLPEGRREAHAFHAELAHGPATVRLLAPDALSEALEGPGIDPRSPPTLFVDEAAAIPAPLLGRWLAAFPRIAFATTVHGYEGTGRGFELRFRARLDSETPDWRACRLEQPVRWGEGDPLEALTRELLLLDAEPAADATVATPLDAQPLVCRELDRQALADDEVGLGELFGLLVQAHYRTTPGDLRQLLDGPELTLIGAYVGAHCVGVCVGQREGGFPPPLAEAIHHGQRRPRGHLLAQSLAAHGGFYAAAEARWCRVLRIAVHPAARRRGIGSALIERLAARARAAGDDYLGTSFGAEPGLVAFWRAQRLVALRLGLSREASSGEHALMMARALRPKAQDALHEWRMSFATLLPSLLGAELDGLDAAVAMALLDEALPATDAPPMDAETLARLAWFAAGGGELALVRPWLARAWRAGRVSAPGALAEADWLALVAPLFQGREPAGANRPRGAAGRKVRQAHWRGLAGRLRAALGGE</sequence>
<dbReference type="CDD" id="cd04301">
    <property type="entry name" value="NAT_SF"/>
    <property type="match status" value="1"/>
</dbReference>
<dbReference type="Gene3D" id="3.40.50.300">
    <property type="entry name" value="P-loop containing nucleotide triphosphate hydrolases"/>
    <property type="match status" value="1"/>
</dbReference>
<dbReference type="Proteomes" id="UP001500074">
    <property type="component" value="Unassembled WGS sequence"/>
</dbReference>
<feature type="binding site" evidence="9">
    <location>
        <position position="203"/>
    </location>
    <ligand>
        <name>ATP</name>
        <dbReference type="ChEBI" id="CHEBI:30616"/>
    </ligand>
</feature>
<feature type="binding site" evidence="9">
    <location>
        <position position="379"/>
    </location>
    <ligand>
        <name>ATP</name>
        <dbReference type="ChEBI" id="CHEBI:30616"/>
    </ligand>
</feature>
<evidence type="ECO:0000256" key="5">
    <source>
        <dbReference type="ARBA" id="ARBA00022741"/>
    </source>
</evidence>
<dbReference type="RefSeq" id="WP_035575034.1">
    <property type="nucleotide sequence ID" value="NZ_BAABKI010000010.1"/>
</dbReference>
<keyword evidence="1 9" id="KW-0963">Cytoplasm</keyword>
<dbReference type="EC" id="2.3.1.193" evidence="9"/>
<dbReference type="Gene3D" id="3.40.630.30">
    <property type="match status" value="1"/>
</dbReference>
<evidence type="ECO:0000256" key="6">
    <source>
        <dbReference type="ARBA" id="ARBA00022840"/>
    </source>
</evidence>
<dbReference type="Pfam" id="PF13508">
    <property type="entry name" value="Acetyltransf_7"/>
    <property type="match status" value="1"/>
</dbReference>
<evidence type="ECO:0000313" key="12">
    <source>
        <dbReference type="Proteomes" id="UP001500074"/>
    </source>
</evidence>
<gene>
    <name evidence="9" type="primary">tmcA</name>
    <name evidence="11" type="ORF">GCM10023342_07210</name>
</gene>
<dbReference type="SUPFAM" id="SSF55729">
    <property type="entry name" value="Acyl-CoA N-acyltransferases (Nat)"/>
    <property type="match status" value="1"/>
</dbReference>
<dbReference type="PANTHER" id="PTHR10925">
    <property type="entry name" value="N-ACETYLTRANSFERASE 10"/>
    <property type="match status" value="1"/>
</dbReference>
<dbReference type="Gene3D" id="3.40.50.11040">
    <property type="match status" value="1"/>
</dbReference>
<evidence type="ECO:0000256" key="2">
    <source>
        <dbReference type="ARBA" id="ARBA00022555"/>
    </source>
</evidence>
<dbReference type="Pfam" id="PF08351">
    <property type="entry name" value="TmcA_N"/>
    <property type="match status" value="1"/>
</dbReference>
<comment type="subcellular location">
    <subcellularLocation>
        <location evidence="9">Cytoplasm</location>
    </subcellularLocation>
</comment>
<keyword evidence="5 9" id="KW-0547">Nucleotide-binding</keyword>
<dbReference type="PANTHER" id="PTHR10925:SF5">
    <property type="entry name" value="RNA CYTIDINE ACETYLTRANSFERASE"/>
    <property type="match status" value="1"/>
</dbReference>
<dbReference type="InterPro" id="IPR027417">
    <property type="entry name" value="P-loop_NTPase"/>
</dbReference>
<dbReference type="InterPro" id="IPR000182">
    <property type="entry name" value="GNAT_dom"/>
</dbReference>
<dbReference type="InterPro" id="IPR024914">
    <property type="entry name" value="tRNA_acetyltr_TmcA"/>
</dbReference>
<feature type="binding site" evidence="9">
    <location>
        <begin position="527"/>
        <end position="529"/>
    </location>
    <ligand>
        <name>acetyl-CoA</name>
        <dbReference type="ChEBI" id="CHEBI:57288"/>
    </ligand>
</feature>
<keyword evidence="6 9" id="KW-0067">ATP-binding</keyword>
<dbReference type="Pfam" id="PF05127">
    <property type="entry name" value="NAT10_TcmA_helicase"/>
    <property type="match status" value="1"/>
</dbReference>
<comment type="caution">
    <text evidence="11">The sequence shown here is derived from an EMBL/GenBank/DDBJ whole genome shotgun (WGS) entry which is preliminary data.</text>
</comment>
<evidence type="ECO:0000256" key="7">
    <source>
        <dbReference type="ARBA" id="ARBA00022884"/>
    </source>
</evidence>
<keyword evidence="7 9" id="KW-0694">RNA-binding</keyword>
<evidence type="ECO:0000256" key="1">
    <source>
        <dbReference type="ARBA" id="ARBA00022490"/>
    </source>
</evidence>
<keyword evidence="3 9" id="KW-0808">Transferase</keyword>
<comment type="similarity">
    <text evidence="9">Belongs to the TmcA family.</text>
</comment>
<evidence type="ECO:0000259" key="10">
    <source>
        <dbReference type="PROSITE" id="PS51186"/>
    </source>
</evidence>
<feature type="domain" description="N-acetyltransferase" evidence="10">
    <location>
        <begin position="415"/>
        <end position="602"/>
    </location>
</feature>
<comment type="caution">
    <text evidence="9">Lacks conserved residue(s) required for the propagation of feature annotation.</text>
</comment>
<evidence type="ECO:0000256" key="8">
    <source>
        <dbReference type="ARBA" id="ARBA00023315"/>
    </source>
</evidence>
<comment type="function">
    <text evidence="9">Catalyzes the formation of N(4)-acetylcytidine (ac(4)C) at the wobble position of tRNA(Met), by using acetyl-CoA as an acetyl donor and ATP (or GTP).</text>
</comment>
<dbReference type="InterPro" id="IPR013562">
    <property type="entry name" value="TmcA/NAT10_N"/>
</dbReference>
<name>A0ABP9R4V5_9GAMM</name>
<comment type="catalytic activity">
    <reaction evidence="9">
        <text>cytidine(34) in elongator tRNA(Met) + acetyl-CoA + ATP + H2O = N(4)-acetylcytidine(34) in elongator tRNA(Met) + ADP + phosphate + CoA + H(+)</text>
        <dbReference type="Rhea" id="RHEA:43788"/>
        <dbReference type="Rhea" id="RHEA-COMP:10693"/>
        <dbReference type="Rhea" id="RHEA-COMP:10694"/>
        <dbReference type="ChEBI" id="CHEBI:15377"/>
        <dbReference type="ChEBI" id="CHEBI:15378"/>
        <dbReference type="ChEBI" id="CHEBI:30616"/>
        <dbReference type="ChEBI" id="CHEBI:43474"/>
        <dbReference type="ChEBI" id="CHEBI:57287"/>
        <dbReference type="ChEBI" id="CHEBI:57288"/>
        <dbReference type="ChEBI" id="CHEBI:74900"/>
        <dbReference type="ChEBI" id="CHEBI:82748"/>
        <dbReference type="ChEBI" id="CHEBI:456216"/>
        <dbReference type="EC" id="2.3.1.193"/>
    </reaction>
</comment>
<dbReference type="EMBL" id="BAABKI010000010">
    <property type="protein sequence ID" value="GAA5171810.1"/>
    <property type="molecule type" value="Genomic_DNA"/>
</dbReference>
<keyword evidence="4 9" id="KW-0819">tRNA processing</keyword>
<evidence type="ECO:0000256" key="4">
    <source>
        <dbReference type="ARBA" id="ARBA00022694"/>
    </source>
</evidence>
<organism evidence="11 12">
    <name type="scientific">Modicisalibacter zincidurans</name>
    <dbReference type="NCBI Taxonomy" id="1178777"/>
    <lineage>
        <taxon>Bacteria</taxon>
        <taxon>Pseudomonadati</taxon>
        <taxon>Pseudomonadota</taxon>
        <taxon>Gammaproteobacteria</taxon>
        <taxon>Oceanospirillales</taxon>
        <taxon>Halomonadaceae</taxon>
        <taxon>Modicisalibacter</taxon>
    </lineage>
</organism>
<keyword evidence="8 9" id="KW-0012">Acyltransferase</keyword>
<dbReference type="InterPro" id="IPR032672">
    <property type="entry name" value="TmcA/NAT10/Kre33"/>
</dbReference>
<keyword evidence="12" id="KW-1185">Reference proteome</keyword>
<proteinExistence type="inferred from homology"/>
<dbReference type="PROSITE" id="PS51186">
    <property type="entry name" value="GNAT"/>
    <property type="match status" value="1"/>
</dbReference>
<keyword evidence="2 9" id="KW-0820">tRNA-binding</keyword>
<evidence type="ECO:0000256" key="9">
    <source>
        <dbReference type="HAMAP-Rule" id="MF_01886"/>
    </source>
</evidence>
<reference evidence="12" key="1">
    <citation type="journal article" date="2019" name="Int. J. Syst. Evol. Microbiol.">
        <title>The Global Catalogue of Microorganisms (GCM) 10K type strain sequencing project: providing services to taxonomists for standard genome sequencing and annotation.</title>
        <authorList>
            <consortium name="The Broad Institute Genomics Platform"/>
            <consortium name="The Broad Institute Genome Sequencing Center for Infectious Disease"/>
            <person name="Wu L."/>
            <person name="Ma J."/>
        </authorList>
    </citation>
    <scope>NUCLEOTIDE SEQUENCE [LARGE SCALE GENOMIC DNA]</scope>
    <source>
        <strain evidence="12">JCM 18472</strain>
    </source>
</reference>
<protein>
    <recommendedName>
        <fullName evidence="9">tRNA(Met) cytidine acetyltransferase TmcA</fullName>
        <ecNumber evidence="9">2.3.1.193</ecNumber>
    </recommendedName>
</protein>
<dbReference type="SUPFAM" id="SSF52540">
    <property type="entry name" value="P-loop containing nucleoside triphosphate hydrolases"/>
    <property type="match status" value="1"/>
</dbReference>
<dbReference type="InterPro" id="IPR016181">
    <property type="entry name" value="Acyl_CoA_acyltransferase"/>
</dbReference>